<dbReference type="InterPro" id="IPR011042">
    <property type="entry name" value="6-blade_b-propeller_TolB-like"/>
</dbReference>
<dbReference type="Gene3D" id="2.120.10.30">
    <property type="entry name" value="TolB, C-terminal domain"/>
    <property type="match status" value="1"/>
</dbReference>
<evidence type="ECO:0000256" key="2">
    <source>
        <dbReference type="SAM" id="SignalP"/>
    </source>
</evidence>
<feature type="signal peptide" evidence="2">
    <location>
        <begin position="1"/>
        <end position="22"/>
    </location>
</feature>
<evidence type="ECO:0000256" key="1">
    <source>
        <dbReference type="SAM" id="MobiDB-lite"/>
    </source>
</evidence>
<dbReference type="AlphaFoldDB" id="A0A239LW55"/>
<dbReference type="SUPFAM" id="SSF50952">
    <property type="entry name" value="Soluble quinoprotein glucose dehydrogenase"/>
    <property type="match status" value="1"/>
</dbReference>
<keyword evidence="2" id="KW-0732">Signal</keyword>
<dbReference type="PANTHER" id="PTHR33546:SF1">
    <property type="entry name" value="LARGE, MULTIFUNCTIONAL SECRETED PROTEIN"/>
    <property type="match status" value="1"/>
</dbReference>
<dbReference type="RefSeq" id="WP_089401655.1">
    <property type="nucleotide sequence ID" value="NZ_FZOT01000027.1"/>
</dbReference>
<accession>A0A239LW55</accession>
<evidence type="ECO:0000313" key="4">
    <source>
        <dbReference type="EMBL" id="SNT34500.1"/>
    </source>
</evidence>
<dbReference type="PANTHER" id="PTHR33546">
    <property type="entry name" value="LARGE, MULTIFUNCTIONAL SECRETED PROTEIN-RELATED"/>
    <property type="match status" value="1"/>
</dbReference>
<dbReference type="InterPro" id="IPR011041">
    <property type="entry name" value="Quinoprot_gluc/sorb_DH_b-prop"/>
</dbReference>
<evidence type="ECO:0000259" key="3">
    <source>
        <dbReference type="Pfam" id="PF22807"/>
    </source>
</evidence>
<name>A0A239LW55_9BURK</name>
<organism evidence="4 5">
    <name type="scientific">Noviherbaspirillum humi</name>
    <dbReference type="NCBI Taxonomy" id="1688639"/>
    <lineage>
        <taxon>Bacteria</taxon>
        <taxon>Pseudomonadati</taxon>
        <taxon>Pseudomonadota</taxon>
        <taxon>Betaproteobacteria</taxon>
        <taxon>Burkholderiales</taxon>
        <taxon>Oxalobacteraceae</taxon>
        <taxon>Noviherbaspirillum</taxon>
    </lineage>
</organism>
<dbReference type="OrthoDB" id="9770043at2"/>
<sequence length="412" mass="45216">MVSRLSAAAGLTLAGFALTAFAQQDPAPAAAPAAPPPAWKQGMSESQAQSPLHPFAPHMTGRAAAELPIDKLKVPAGFKVEVWAEGIPEARSLALGDKGTVFVSNRLQSSVYAVVDANGKREVKTLLKGLNSPNGIVFSKGSLYVAERNRIVRYDDIESKLDNPPQPAVVVDNLDPNKQPGHFWKYLAMGPDGKLYFNIGSPQNITMPTYMEAVIMRVDPKTGVLEKVADGVRNSVGMDFHPVTKQLWFTEHARDWISDDMPSDELNVVTKTGQHFGFPFCFQGDFPDPQYGKNRSCKEFTPPAMNLGAHVAPLGVRFYTGGMFPAAYKNTMLIAQHGSWNRSVKQGYDVVRVSTGKDGKLVKEPFLQGFLTDERADPPMWGRPVDILQMRDGSVLVSDDYNGILYRVSYKK</sequence>
<feature type="domain" description="Pyrroloquinoline quinone-dependent pyranose dehydrogenase beta-propeller" evidence="3">
    <location>
        <begin position="73"/>
        <end position="406"/>
    </location>
</feature>
<dbReference type="EMBL" id="FZOT01000027">
    <property type="protein sequence ID" value="SNT34500.1"/>
    <property type="molecule type" value="Genomic_DNA"/>
</dbReference>
<gene>
    <name evidence="4" type="ORF">SAMN06265795_1279</name>
</gene>
<evidence type="ECO:0000313" key="5">
    <source>
        <dbReference type="Proteomes" id="UP000198284"/>
    </source>
</evidence>
<keyword evidence="5" id="KW-1185">Reference proteome</keyword>
<protein>
    <submittedName>
        <fullName evidence="4">Glucose/arabinose dehydrogenase, beta-propeller fold</fullName>
    </submittedName>
</protein>
<dbReference type="InterPro" id="IPR054539">
    <property type="entry name" value="Beta-prop_PDH"/>
</dbReference>
<feature type="chain" id="PRO_5012805679" evidence="2">
    <location>
        <begin position="23"/>
        <end position="412"/>
    </location>
</feature>
<reference evidence="4 5" key="1">
    <citation type="submission" date="2017-06" db="EMBL/GenBank/DDBJ databases">
        <authorList>
            <person name="Kim H.J."/>
            <person name="Triplett B.A."/>
        </authorList>
    </citation>
    <scope>NUCLEOTIDE SEQUENCE [LARGE SCALE GENOMIC DNA]</scope>
    <source>
        <strain evidence="4 5">U15</strain>
    </source>
</reference>
<dbReference type="Pfam" id="PF22807">
    <property type="entry name" value="TrAA12"/>
    <property type="match status" value="1"/>
</dbReference>
<dbReference type="Proteomes" id="UP000198284">
    <property type="component" value="Unassembled WGS sequence"/>
</dbReference>
<feature type="region of interest" description="Disordered" evidence="1">
    <location>
        <begin position="27"/>
        <end position="57"/>
    </location>
</feature>
<proteinExistence type="predicted"/>